<organism evidence="13 14">
    <name type="scientific">Psychrilyobacter piezotolerans</name>
    <dbReference type="NCBI Taxonomy" id="2293438"/>
    <lineage>
        <taxon>Bacteria</taxon>
        <taxon>Fusobacteriati</taxon>
        <taxon>Fusobacteriota</taxon>
        <taxon>Fusobacteriia</taxon>
        <taxon>Fusobacteriales</taxon>
        <taxon>Fusobacteriaceae</taxon>
        <taxon>Psychrilyobacter</taxon>
    </lineage>
</organism>
<dbReference type="PROSITE" id="PS51198">
    <property type="entry name" value="UVRD_HELICASE_ATP_BIND"/>
    <property type="match status" value="1"/>
</dbReference>
<keyword evidence="14" id="KW-1185">Reference proteome</keyword>
<keyword evidence="4 11" id="KW-0347">Helicase</keyword>
<dbReference type="Pfam" id="PF13361">
    <property type="entry name" value="UvrD_C"/>
    <property type="match status" value="1"/>
</dbReference>
<dbReference type="InterPro" id="IPR014017">
    <property type="entry name" value="DNA_helicase_UvrD-like_C"/>
</dbReference>
<comment type="catalytic activity">
    <reaction evidence="8">
        <text>Couples ATP hydrolysis with the unwinding of duplex DNA by translocating in the 3'-5' direction.</text>
        <dbReference type="EC" id="5.6.2.4"/>
    </reaction>
</comment>
<evidence type="ECO:0000256" key="4">
    <source>
        <dbReference type="ARBA" id="ARBA00022806"/>
    </source>
</evidence>
<accession>A0ABX9KH76</accession>
<comment type="caution">
    <text evidence="13">The sequence shown here is derived from an EMBL/GenBank/DDBJ whole genome shotgun (WGS) entry which is preliminary data.</text>
</comment>
<sequence length="711" mass="83129">MEEIRYRREQELIMNYTGGKMAIPAVPGGGKTFILSRLAAKLVKELEGEEEILILTYMNSSVNNFKHRIMELLQKRDEYELYRKFQIKTIHKLGSDLLREHGDSVGITEGFQTMTDANKYYLMSLVVMNYRREKPGDLDSFLDAKYGGTGIQVRWDKELVNLTLKMIGVMKNKGMTAKRLYSRSKKYRKDSLLRVVGELFYRYDLECKKDGLLDYDDILFYTYKLLKQTPVLTEELKLKYRYIFEDEAQDSNTLQNKIINLIFNGNLVKVGDPNQSILGTFTSSSPEIFKKFIRSNPKVEMFTAGRSTRGIIEVANYLVEIVTMRHPLEKVRTALQPQFIKPVLEGEIPSNPKIDGYGVKTIKVLGWEEEKDRLIRGIEGFIKKYPEKSVGILLPTNYRIDEIARIFRRKKIDFQILSDIPESLLELMNFLGDFLEYLARPFENKRLVKLLEDNFFVDDEREVREIISKFIRSNLLEDVLYGEGNPRLDKFSLKKYKAILKKIRAVLDLNQSSLEKVIVFIGEIFEIHDEKRLLIEKISYDLKKILKYNPKWSLLDLASNLKKAKNSEFSYMAKAVEEEGVLENKEKFKVTLSSYHRSKGMEWDFVYLAGVDNRTFPVHLNETNYGQCYYLKKEYEYPQIFTEKEFVREFVDRNTEIGVVNNKLEKIAENTRLLYVGITRAREYLMISGNAENGVYYLGEIEKFVKSRVNS</sequence>
<reference evidence="13 14" key="1">
    <citation type="submission" date="2018-08" db="EMBL/GenBank/DDBJ databases">
        <title>Draft genome sequence of Psychrilyobacter sp. strain SD5 isolated from Black Sea water.</title>
        <authorList>
            <person name="Yadav S."/>
            <person name="Villanueva L."/>
            <person name="Damste J.S.S."/>
        </authorList>
    </citation>
    <scope>NUCLEOTIDE SEQUENCE [LARGE SCALE GENOMIC DNA]</scope>
    <source>
        <strain evidence="13 14">SD5</strain>
    </source>
</reference>
<evidence type="ECO:0000256" key="5">
    <source>
        <dbReference type="ARBA" id="ARBA00022840"/>
    </source>
</evidence>
<feature type="domain" description="UvrD-like helicase ATP-binding" evidence="12">
    <location>
        <begin position="4"/>
        <end position="308"/>
    </location>
</feature>
<dbReference type="PANTHER" id="PTHR11070">
    <property type="entry name" value="UVRD / RECB / PCRA DNA HELICASE FAMILY MEMBER"/>
    <property type="match status" value="1"/>
</dbReference>
<dbReference type="InterPro" id="IPR014016">
    <property type="entry name" value="UvrD-like_ATP-bd"/>
</dbReference>
<keyword evidence="5 11" id="KW-0067">ATP-binding</keyword>
<evidence type="ECO:0000313" key="13">
    <source>
        <dbReference type="EMBL" id="REI41320.1"/>
    </source>
</evidence>
<evidence type="ECO:0000256" key="7">
    <source>
        <dbReference type="ARBA" id="ARBA00023235"/>
    </source>
</evidence>
<name>A0ABX9KH76_9FUSO</name>
<keyword evidence="6" id="KW-0238">DNA-binding</keyword>
<gene>
    <name evidence="13" type="ORF">DYH56_07855</name>
</gene>
<dbReference type="Pfam" id="PF00580">
    <property type="entry name" value="UvrD-helicase"/>
    <property type="match status" value="1"/>
</dbReference>
<dbReference type="GO" id="GO:0004386">
    <property type="term" value="F:helicase activity"/>
    <property type="evidence" value="ECO:0007669"/>
    <property type="project" value="UniProtKB-KW"/>
</dbReference>
<keyword evidence="2 11" id="KW-0547">Nucleotide-binding</keyword>
<evidence type="ECO:0000256" key="9">
    <source>
        <dbReference type="ARBA" id="ARBA00034808"/>
    </source>
</evidence>
<protein>
    <recommendedName>
        <fullName evidence="9">DNA 3'-5' helicase</fullName>
        <ecNumber evidence="9">5.6.2.4</ecNumber>
    </recommendedName>
</protein>
<comment type="similarity">
    <text evidence="1">Belongs to the helicase family. UvrD subfamily.</text>
</comment>
<dbReference type="EMBL" id="QUAJ01000011">
    <property type="protein sequence ID" value="REI41320.1"/>
    <property type="molecule type" value="Genomic_DNA"/>
</dbReference>
<dbReference type="Gene3D" id="1.10.10.160">
    <property type="match status" value="1"/>
</dbReference>
<evidence type="ECO:0000256" key="10">
    <source>
        <dbReference type="ARBA" id="ARBA00048988"/>
    </source>
</evidence>
<comment type="catalytic activity">
    <reaction evidence="10">
        <text>ATP + H2O = ADP + phosphate + H(+)</text>
        <dbReference type="Rhea" id="RHEA:13065"/>
        <dbReference type="ChEBI" id="CHEBI:15377"/>
        <dbReference type="ChEBI" id="CHEBI:15378"/>
        <dbReference type="ChEBI" id="CHEBI:30616"/>
        <dbReference type="ChEBI" id="CHEBI:43474"/>
        <dbReference type="ChEBI" id="CHEBI:456216"/>
        <dbReference type="EC" id="5.6.2.4"/>
    </reaction>
</comment>
<dbReference type="Proteomes" id="UP000263486">
    <property type="component" value="Unassembled WGS sequence"/>
</dbReference>
<dbReference type="RefSeq" id="WP_114642297.1">
    <property type="nucleotide sequence ID" value="NZ_JAACIO010000012.1"/>
</dbReference>
<evidence type="ECO:0000256" key="8">
    <source>
        <dbReference type="ARBA" id="ARBA00034617"/>
    </source>
</evidence>
<dbReference type="SUPFAM" id="SSF52540">
    <property type="entry name" value="P-loop containing nucleoside triphosphate hydrolases"/>
    <property type="match status" value="1"/>
</dbReference>
<feature type="binding site" evidence="11">
    <location>
        <begin position="25"/>
        <end position="32"/>
    </location>
    <ligand>
        <name>ATP</name>
        <dbReference type="ChEBI" id="CHEBI:30616"/>
    </ligand>
</feature>
<dbReference type="InterPro" id="IPR027417">
    <property type="entry name" value="P-loop_NTPase"/>
</dbReference>
<keyword evidence="7" id="KW-0413">Isomerase</keyword>
<evidence type="ECO:0000256" key="6">
    <source>
        <dbReference type="ARBA" id="ARBA00023125"/>
    </source>
</evidence>
<evidence type="ECO:0000313" key="14">
    <source>
        <dbReference type="Proteomes" id="UP000263486"/>
    </source>
</evidence>
<keyword evidence="3 11" id="KW-0378">Hydrolase</keyword>
<dbReference type="InterPro" id="IPR000212">
    <property type="entry name" value="DNA_helicase_UvrD/REP"/>
</dbReference>
<evidence type="ECO:0000256" key="3">
    <source>
        <dbReference type="ARBA" id="ARBA00022801"/>
    </source>
</evidence>
<dbReference type="Gene3D" id="1.10.486.10">
    <property type="entry name" value="PCRA, domain 4"/>
    <property type="match status" value="1"/>
</dbReference>
<dbReference type="EC" id="5.6.2.4" evidence="9"/>
<evidence type="ECO:0000259" key="12">
    <source>
        <dbReference type="PROSITE" id="PS51198"/>
    </source>
</evidence>
<dbReference type="PANTHER" id="PTHR11070:SF2">
    <property type="entry name" value="ATP-DEPENDENT DNA HELICASE SRS2"/>
    <property type="match status" value="1"/>
</dbReference>
<evidence type="ECO:0000256" key="1">
    <source>
        <dbReference type="ARBA" id="ARBA00009922"/>
    </source>
</evidence>
<proteinExistence type="inferred from homology"/>
<dbReference type="Gene3D" id="3.40.50.300">
    <property type="entry name" value="P-loop containing nucleotide triphosphate hydrolases"/>
    <property type="match status" value="2"/>
</dbReference>
<evidence type="ECO:0000256" key="11">
    <source>
        <dbReference type="PROSITE-ProRule" id="PRU00560"/>
    </source>
</evidence>
<evidence type="ECO:0000256" key="2">
    <source>
        <dbReference type="ARBA" id="ARBA00022741"/>
    </source>
</evidence>
<dbReference type="InterPro" id="IPR013986">
    <property type="entry name" value="DExx_box_DNA_helicase_dom_sf"/>
</dbReference>